<evidence type="ECO:0000256" key="1">
    <source>
        <dbReference type="SAM" id="MobiDB-lite"/>
    </source>
</evidence>
<dbReference type="AlphaFoldDB" id="A0A8S3A091"/>
<feature type="region of interest" description="Disordered" evidence="1">
    <location>
        <begin position="61"/>
        <end position="80"/>
    </location>
</feature>
<feature type="non-terminal residue" evidence="2">
    <location>
        <position position="80"/>
    </location>
</feature>
<evidence type="ECO:0000313" key="3">
    <source>
        <dbReference type="EMBL" id="CAF4724743.1"/>
    </source>
</evidence>
<name>A0A8S3A091_9BILA</name>
<gene>
    <name evidence="2" type="ORF">BYL167_LOCUS42988</name>
    <name evidence="3" type="ORF">GIL414_LOCUS44013</name>
</gene>
<dbReference type="EMBL" id="CAJOBJ010131749">
    <property type="protein sequence ID" value="CAF4724743.1"/>
    <property type="molecule type" value="Genomic_DNA"/>
</dbReference>
<feature type="compositionally biased region" description="Low complexity" evidence="1">
    <location>
        <begin position="65"/>
        <end position="80"/>
    </location>
</feature>
<feature type="non-terminal residue" evidence="2">
    <location>
        <position position="1"/>
    </location>
</feature>
<feature type="compositionally biased region" description="Polar residues" evidence="1">
    <location>
        <begin position="31"/>
        <end position="44"/>
    </location>
</feature>
<dbReference type="Proteomes" id="UP000681720">
    <property type="component" value="Unassembled WGS sequence"/>
</dbReference>
<protein>
    <submittedName>
        <fullName evidence="2">Uncharacterized protein</fullName>
    </submittedName>
</protein>
<dbReference type="Proteomes" id="UP000681967">
    <property type="component" value="Unassembled WGS sequence"/>
</dbReference>
<evidence type="ECO:0000313" key="4">
    <source>
        <dbReference type="Proteomes" id="UP000681967"/>
    </source>
</evidence>
<reference evidence="2" key="1">
    <citation type="submission" date="2021-02" db="EMBL/GenBank/DDBJ databases">
        <authorList>
            <person name="Nowell W R."/>
        </authorList>
    </citation>
    <scope>NUCLEOTIDE SEQUENCE</scope>
</reference>
<accession>A0A8S3A091</accession>
<proteinExistence type="predicted"/>
<comment type="caution">
    <text evidence="2">The sequence shown here is derived from an EMBL/GenBank/DDBJ whole genome shotgun (WGS) entry which is preliminary data.</text>
</comment>
<organism evidence="2 4">
    <name type="scientific">Rotaria magnacalcarata</name>
    <dbReference type="NCBI Taxonomy" id="392030"/>
    <lineage>
        <taxon>Eukaryota</taxon>
        <taxon>Metazoa</taxon>
        <taxon>Spiralia</taxon>
        <taxon>Gnathifera</taxon>
        <taxon>Rotifera</taxon>
        <taxon>Eurotatoria</taxon>
        <taxon>Bdelloidea</taxon>
        <taxon>Philodinida</taxon>
        <taxon>Philodinidae</taxon>
        <taxon>Rotaria</taxon>
    </lineage>
</organism>
<feature type="region of interest" description="Disordered" evidence="1">
    <location>
        <begin position="24"/>
        <end position="47"/>
    </location>
</feature>
<sequence length="80" mass="8935">TSSVVAIPVSSLHAVERITAELTRRDDLYSNDDTSNHHTPSVIGSQEVYLDPRFRAKRIQQQKDNLNGINKENLNNDSSG</sequence>
<evidence type="ECO:0000313" key="2">
    <source>
        <dbReference type="EMBL" id="CAF4671614.1"/>
    </source>
</evidence>
<dbReference type="EMBL" id="CAJOBH010113077">
    <property type="protein sequence ID" value="CAF4671614.1"/>
    <property type="molecule type" value="Genomic_DNA"/>
</dbReference>